<proteinExistence type="predicted"/>
<feature type="domain" description="Type II secretion system protein GspE N-terminal" evidence="2">
    <location>
        <begin position="68"/>
        <end position="146"/>
    </location>
</feature>
<dbReference type="Proteomes" id="UP000095342">
    <property type="component" value="Chromosome"/>
</dbReference>
<accession>A0A1D8K9K0</accession>
<dbReference type="SUPFAM" id="SSF160246">
    <property type="entry name" value="EspE N-terminal domain-like"/>
    <property type="match status" value="1"/>
</dbReference>
<dbReference type="EMBL" id="CP017448">
    <property type="protein sequence ID" value="AOV17643.1"/>
    <property type="molecule type" value="Genomic_DNA"/>
</dbReference>
<feature type="transmembrane region" description="Helical" evidence="1">
    <location>
        <begin position="361"/>
        <end position="381"/>
    </location>
</feature>
<feature type="transmembrane region" description="Helical" evidence="1">
    <location>
        <begin position="188"/>
        <end position="207"/>
    </location>
</feature>
<dbReference type="InterPro" id="IPR007831">
    <property type="entry name" value="T2SS_GspE_N"/>
</dbReference>
<dbReference type="Pfam" id="PF05157">
    <property type="entry name" value="MshEN"/>
    <property type="match status" value="1"/>
</dbReference>
<evidence type="ECO:0000256" key="1">
    <source>
        <dbReference type="SAM" id="Phobius"/>
    </source>
</evidence>
<keyword evidence="1" id="KW-0472">Membrane</keyword>
<evidence type="ECO:0000313" key="4">
    <source>
        <dbReference type="Proteomes" id="UP000095342"/>
    </source>
</evidence>
<dbReference type="RefSeq" id="WP_070073186.1">
    <property type="nucleotide sequence ID" value="NZ_CP017448.1"/>
</dbReference>
<evidence type="ECO:0000259" key="2">
    <source>
        <dbReference type="Pfam" id="PF05157"/>
    </source>
</evidence>
<dbReference type="KEGG" id="aaeo:BJI67_11755"/>
<gene>
    <name evidence="3" type="ORF">BJI67_11755</name>
</gene>
<keyword evidence="4" id="KW-1185">Reference proteome</keyword>
<name>A0A1D8K9K0_9GAMM</name>
<reference evidence="3 4" key="1">
    <citation type="submission" date="2016-09" db="EMBL/GenBank/DDBJ databases">
        <title>Acidihalobacter prosperus V6 (DSM14174).</title>
        <authorList>
            <person name="Khaleque H.N."/>
            <person name="Ramsay J.P."/>
            <person name="Murphy R.J.T."/>
            <person name="Kaksonen A.H."/>
            <person name="Boxall N.J."/>
            <person name="Watkin E.L.J."/>
        </authorList>
    </citation>
    <scope>NUCLEOTIDE SEQUENCE [LARGE SCALE GENOMIC DNA]</scope>
    <source>
        <strain evidence="3 4">V6</strain>
    </source>
</reference>
<feature type="transmembrane region" description="Helical" evidence="1">
    <location>
        <begin position="213"/>
        <end position="233"/>
    </location>
</feature>
<dbReference type="InterPro" id="IPR037257">
    <property type="entry name" value="T2SS_E_N_sf"/>
</dbReference>
<sequence length="392" mass="44053">MTTEVSPYIALVENGLLSDPQLAAVQQSAAARGVETERVLLKESGISRCALLEALARHYACRFIQYDERIPVPSHLFAGLDAKVLRAGRWFPVMQLGETVIVAAADPASETMREQVRQLVPAKDYEFRVALNEDVRWYIQDYLHAEAHLLIGIERTGLAYWRNTMALWRTKLACHRNGHARARTSMKLLRWGLAMVALSNALTHIKANVLSPYHFALLAAGIVMASIGLYDYFKVRRSRMDLPCQHALLDITSENIRFTKRYHLEEAPVKAEDETTLAQLAAAIPHYCSVLRPVPASKERTHLARERNILAAQRTIAASHRTSYARARTGLSLIRTGVSFIGLGLAMNKMLSTSPYSVTDYFLMMAGFLMLVDGIIWYVPVRRLKYGIGRES</sequence>
<organism evidence="3 4">
    <name type="scientific">Acidihalobacter aeolianus</name>
    <dbReference type="NCBI Taxonomy" id="2792603"/>
    <lineage>
        <taxon>Bacteria</taxon>
        <taxon>Pseudomonadati</taxon>
        <taxon>Pseudomonadota</taxon>
        <taxon>Gammaproteobacteria</taxon>
        <taxon>Chromatiales</taxon>
        <taxon>Ectothiorhodospiraceae</taxon>
        <taxon>Acidihalobacter</taxon>
    </lineage>
</organism>
<evidence type="ECO:0000313" key="3">
    <source>
        <dbReference type="EMBL" id="AOV17643.1"/>
    </source>
</evidence>
<feature type="transmembrane region" description="Helical" evidence="1">
    <location>
        <begin position="330"/>
        <end position="349"/>
    </location>
</feature>
<keyword evidence="1" id="KW-1133">Transmembrane helix</keyword>
<dbReference type="AlphaFoldDB" id="A0A1D8K9K0"/>
<keyword evidence="1" id="KW-0812">Transmembrane</keyword>
<protein>
    <submittedName>
        <fullName evidence="3">Type II secretion protein</fullName>
    </submittedName>
</protein>